<dbReference type="AlphaFoldDB" id="A0A7J0BIL1"/>
<proteinExistence type="predicted"/>
<keyword evidence="1" id="KW-1188">Viral release from host cell</keyword>
<dbReference type="InterPro" id="IPR005335">
    <property type="entry name" value="Terminase_ssu"/>
</dbReference>
<dbReference type="Gene3D" id="1.10.10.1400">
    <property type="entry name" value="Terminase, small subunit, N-terminal DNA-binding domain, HTH motif"/>
    <property type="match status" value="1"/>
</dbReference>
<evidence type="ECO:0000313" key="3">
    <source>
        <dbReference type="EMBL" id="GFM32995.1"/>
    </source>
</evidence>
<dbReference type="Pfam" id="PF03592">
    <property type="entry name" value="Terminase_2"/>
    <property type="match status" value="1"/>
</dbReference>
<dbReference type="InterPro" id="IPR052404">
    <property type="entry name" value="SPP1-like_terminase"/>
</dbReference>
<keyword evidence="2" id="KW-0231">Viral genome packaging</keyword>
<dbReference type="PANTHER" id="PTHR41328:SF2">
    <property type="entry name" value="TERMINASE SMALL SUBUNIT"/>
    <property type="match status" value="1"/>
</dbReference>
<dbReference type="GO" id="GO:0051276">
    <property type="term" value="P:chromosome organization"/>
    <property type="evidence" value="ECO:0007669"/>
    <property type="project" value="InterPro"/>
</dbReference>
<sequence>MTRLTAQQKRFVEEYLMDADAQAAARRAGYSAVACAAAAGRNMRHAGVQQAIREAQEKRAERVKVTQDMVVRELAAIGFSTMADVCRWSGDSLELLDSGSLGSERAAAIAEITETTTSRGGTVRVKLHSKLKALEMLARHVGLYDERPDEAVPAQDNGRPVLSAELREKLDAMYGAARTAGAEAGGGVRIPQRAGPESYLCVMGGDCDEDDGDPEDGSDF</sequence>
<evidence type="ECO:0000313" key="4">
    <source>
        <dbReference type="Proteomes" id="UP000503840"/>
    </source>
</evidence>
<keyword evidence="4" id="KW-1185">Reference proteome</keyword>
<comment type="caution">
    <text evidence="3">The sequence shown here is derived from an EMBL/GenBank/DDBJ whole genome shotgun (WGS) entry which is preliminary data.</text>
</comment>
<gene>
    <name evidence="3" type="ORF">DSM101010T_13600</name>
</gene>
<name>A0A7J0BIL1_9BACT</name>
<dbReference type="Proteomes" id="UP000503840">
    <property type="component" value="Unassembled WGS sequence"/>
</dbReference>
<dbReference type="EMBL" id="BLVO01000012">
    <property type="protein sequence ID" value="GFM32995.1"/>
    <property type="molecule type" value="Genomic_DNA"/>
</dbReference>
<accession>A0A7J0BIL1</accession>
<dbReference type="InterPro" id="IPR038713">
    <property type="entry name" value="Terminase_Gp1_N_sf"/>
</dbReference>
<evidence type="ECO:0000256" key="2">
    <source>
        <dbReference type="ARBA" id="ARBA00023219"/>
    </source>
</evidence>
<dbReference type="PANTHER" id="PTHR41328">
    <property type="entry name" value="TERMINASE SMALL SUBUNIT-RELATED"/>
    <property type="match status" value="1"/>
</dbReference>
<reference evidence="3 4" key="1">
    <citation type="submission" date="2020-05" db="EMBL/GenBank/DDBJ databases">
        <title>Draft genome sequence of Desulfovibrio sp. strain HN2T.</title>
        <authorList>
            <person name="Ueno A."/>
            <person name="Tamazawa S."/>
            <person name="Tamamura S."/>
            <person name="Murakami T."/>
            <person name="Kiyama T."/>
            <person name="Inomata H."/>
            <person name="Amano Y."/>
            <person name="Miyakawa K."/>
            <person name="Tamaki H."/>
            <person name="Naganuma T."/>
            <person name="Kaneko K."/>
        </authorList>
    </citation>
    <scope>NUCLEOTIDE SEQUENCE [LARGE SCALE GENOMIC DNA]</scope>
    <source>
        <strain evidence="3 4">HN2</strain>
    </source>
</reference>
<dbReference type="RefSeq" id="WP_174404645.1">
    <property type="nucleotide sequence ID" value="NZ_BLVO01000012.1"/>
</dbReference>
<protein>
    <recommendedName>
        <fullName evidence="5">Terminase small subunit</fullName>
    </recommendedName>
</protein>
<evidence type="ECO:0000256" key="1">
    <source>
        <dbReference type="ARBA" id="ARBA00022612"/>
    </source>
</evidence>
<evidence type="ECO:0008006" key="5">
    <source>
        <dbReference type="Google" id="ProtNLM"/>
    </source>
</evidence>
<organism evidence="3 4">
    <name type="scientific">Desulfovibrio subterraneus</name>
    <dbReference type="NCBI Taxonomy" id="2718620"/>
    <lineage>
        <taxon>Bacteria</taxon>
        <taxon>Pseudomonadati</taxon>
        <taxon>Thermodesulfobacteriota</taxon>
        <taxon>Desulfovibrionia</taxon>
        <taxon>Desulfovibrionales</taxon>
        <taxon>Desulfovibrionaceae</taxon>
        <taxon>Desulfovibrio</taxon>
    </lineage>
</organism>